<dbReference type="EMBL" id="CP036339">
    <property type="protein sequence ID" value="QDT75637.1"/>
    <property type="molecule type" value="Genomic_DNA"/>
</dbReference>
<dbReference type="KEGG" id="llh:I41_48770"/>
<accession>A0A517U4T2</accession>
<proteinExistence type="predicted"/>
<protein>
    <submittedName>
        <fullName evidence="1">Uncharacterized protein</fullName>
    </submittedName>
</protein>
<evidence type="ECO:0000313" key="2">
    <source>
        <dbReference type="Proteomes" id="UP000317909"/>
    </source>
</evidence>
<evidence type="ECO:0000313" key="1">
    <source>
        <dbReference type="EMBL" id="QDT75637.1"/>
    </source>
</evidence>
<dbReference type="AlphaFoldDB" id="A0A517U4T2"/>
<sequence>MSRFKHPMGLIRWRLRGMVIVTDAAMLRALGLAILGVAAYRAENGQSGEVFQALDTRTQSQAQRRFKIQWLPPTNSAYILERALAERNFNALCAAASTSCNFSTH</sequence>
<dbReference type="Proteomes" id="UP000317909">
    <property type="component" value="Chromosome"/>
</dbReference>
<reference evidence="1 2" key="1">
    <citation type="submission" date="2019-02" db="EMBL/GenBank/DDBJ databases">
        <title>Deep-cultivation of Planctomycetes and their phenomic and genomic characterization uncovers novel biology.</title>
        <authorList>
            <person name="Wiegand S."/>
            <person name="Jogler M."/>
            <person name="Boedeker C."/>
            <person name="Pinto D."/>
            <person name="Vollmers J."/>
            <person name="Rivas-Marin E."/>
            <person name="Kohn T."/>
            <person name="Peeters S.H."/>
            <person name="Heuer A."/>
            <person name="Rast P."/>
            <person name="Oberbeckmann S."/>
            <person name="Bunk B."/>
            <person name="Jeske O."/>
            <person name="Meyerdierks A."/>
            <person name="Storesund J.E."/>
            <person name="Kallscheuer N."/>
            <person name="Luecker S."/>
            <person name="Lage O.M."/>
            <person name="Pohl T."/>
            <person name="Merkel B.J."/>
            <person name="Hornburger P."/>
            <person name="Mueller R.-W."/>
            <person name="Bruemmer F."/>
            <person name="Labrenz M."/>
            <person name="Spormann A.M."/>
            <person name="Op den Camp H."/>
            <person name="Overmann J."/>
            <person name="Amann R."/>
            <person name="Jetten M.S.M."/>
            <person name="Mascher T."/>
            <person name="Medema M.H."/>
            <person name="Devos D.P."/>
            <person name="Kaster A.-K."/>
            <person name="Ovreas L."/>
            <person name="Rohde M."/>
            <person name="Galperin M.Y."/>
            <person name="Jogler C."/>
        </authorList>
    </citation>
    <scope>NUCLEOTIDE SEQUENCE [LARGE SCALE GENOMIC DNA]</scope>
    <source>
        <strain evidence="1 2">I41</strain>
    </source>
</reference>
<organism evidence="1 2">
    <name type="scientific">Lacipirellula limnantheis</name>
    <dbReference type="NCBI Taxonomy" id="2528024"/>
    <lineage>
        <taxon>Bacteria</taxon>
        <taxon>Pseudomonadati</taxon>
        <taxon>Planctomycetota</taxon>
        <taxon>Planctomycetia</taxon>
        <taxon>Pirellulales</taxon>
        <taxon>Lacipirellulaceae</taxon>
        <taxon>Lacipirellula</taxon>
    </lineage>
</organism>
<name>A0A517U4T2_9BACT</name>
<gene>
    <name evidence="1" type="ORF">I41_48770</name>
</gene>
<keyword evidence="2" id="KW-1185">Reference proteome</keyword>